<dbReference type="AlphaFoldDB" id="A0A6G1DJD7"/>
<feature type="region of interest" description="Disordered" evidence="1">
    <location>
        <begin position="33"/>
        <end position="66"/>
    </location>
</feature>
<dbReference type="PANTHER" id="PTHR33193">
    <property type="entry name" value="DOMAIN PROTEIN, PUTATIVE (DUF3511)-RELATED"/>
    <property type="match status" value="1"/>
</dbReference>
<reference evidence="2 3" key="1">
    <citation type="submission" date="2019-11" db="EMBL/GenBank/DDBJ databases">
        <title>Whole genome sequence of Oryza granulata.</title>
        <authorList>
            <person name="Li W."/>
        </authorList>
    </citation>
    <scope>NUCLEOTIDE SEQUENCE [LARGE SCALE GENOMIC DNA]</scope>
    <source>
        <strain evidence="3">cv. Menghai</strain>
        <tissue evidence="2">Leaf</tissue>
    </source>
</reference>
<dbReference type="OrthoDB" id="682312at2759"/>
<dbReference type="EMBL" id="SPHZ02000006">
    <property type="protein sequence ID" value="KAF0912314.1"/>
    <property type="molecule type" value="Genomic_DNA"/>
</dbReference>
<evidence type="ECO:0000313" key="2">
    <source>
        <dbReference type="EMBL" id="KAF0912314.1"/>
    </source>
</evidence>
<dbReference type="PANTHER" id="PTHR33193:SF74">
    <property type="entry name" value="EXPRESSED PROTEIN"/>
    <property type="match status" value="1"/>
</dbReference>
<name>A0A6G1DJD7_9ORYZ</name>
<evidence type="ECO:0000256" key="1">
    <source>
        <dbReference type="SAM" id="MobiDB-lite"/>
    </source>
</evidence>
<proteinExistence type="predicted"/>
<accession>A0A6G1DJD7</accession>
<keyword evidence="3" id="KW-1185">Reference proteome</keyword>
<gene>
    <name evidence="2" type="ORF">E2562_013994</name>
</gene>
<organism evidence="2 3">
    <name type="scientific">Oryza meyeriana var. granulata</name>
    <dbReference type="NCBI Taxonomy" id="110450"/>
    <lineage>
        <taxon>Eukaryota</taxon>
        <taxon>Viridiplantae</taxon>
        <taxon>Streptophyta</taxon>
        <taxon>Embryophyta</taxon>
        <taxon>Tracheophyta</taxon>
        <taxon>Spermatophyta</taxon>
        <taxon>Magnoliopsida</taxon>
        <taxon>Liliopsida</taxon>
        <taxon>Poales</taxon>
        <taxon>Poaceae</taxon>
        <taxon>BOP clade</taxon>
        <taxon>Oryzoideae</taxon>
        <taxon>Oryzeae</taxon>
        <taxon>Oryzinae</taxon>
        <taxon>Oryza</taxon>
        <taxon>Oryza meyeriana</taxon>
    </lineage>
</organism>
<sequence length="101" mass="11428">MQAAKLPRSSNCKTGRANTFVVVAGKPGMRDLEEFRGRSAAPRDGGERTASSSSTPWWSGDPEAKRRRRVAAYKAYAVEARVKASLRRGFRWIKGRFVRRW</sequence>
<dbReference type="Pfam" id="PF12023">
    <property type="entry name" value="DUF3511"/>
    <property type="match status" value="1"/>
</dbReference>
<comment type="caution">
    <text evidence="2">The sequence shown here is derived from an EMBL/GenBank/DDBJ whole genome shotgun (WGS) entry which is preliminary data.</text>
</comment>
<evidence type="ECO:0000313" key="3">
    <source>
        <dbReference type="Proteomes" id="UP000479710"/>
    </source>
</evidence>
<dbReference type="Proteomes" id="UP000479710">
    <property type="component" value="Unassembled WGS sequence"/>
</dbReference>
<protein>
    <submittedName>
        <fullName evidence="2">Uncharacterized protein</fullName>
    </submittedName>
</protein>
<dbReference type="InterPro" id="IPR021899">
    <property type="entry name" value="DUF3511"/>
</dbReference>